<dbReference type="EMBL" id="VFLP01000055">
    <property type="protein sequence ID" value="TRX90479.1"/>
    <property type="molecule type" value="Genomic_DNA"/>
</dbReference>
<evidence type="ECO:0000259" key="1">
    <source>
        <dbReference type="Pfam" id="PF25484"/>
    </source>
</evidence>
<reference evidence="3" key="1">
    <citation type="submission" date="2019-06" db="EMBL/GenBank/DDBJ databases">
        <title>Draft genome sequence of the griseofulvin-producing fungus Xylaria cubensis strain G536.</title>
        <authorList>
            <person name="Mead M.E."/>
            <person name="Raja H.A."/>
            <person name="Steenwyk J.L."/>
            <person name="Knowles S.L."/>
            <person name="Oberlies N.H."/>
            <person name="Rokas A."/>
        </authorList>
    </citation>
    <scope>NUCLEOTIDE SEQUENCE [LARGE SCALE GENOMIC DNA]</scope>
    <source>
        <strain evidence="3">G536</strain>
    </source>
</reference>
<gene>
    <name evidence="2" type="ORF">FHL15_008648</name>
</gene>
<dbReference type="Proteomes" id="UP000319160">
    <property type="component" value="Unassembled WGS sequence"/>
</dbReference>
<name>A0A553HR91_9PEZI</name>
<accession>A0A553HR91</accession>
<dbReference type="AlphaFoldDB" id="A0A553HR91"/>
<sequence length="238" mass="25124">MLGGMIEWVYMKLRQDGNPTALATALILWVDGKLFRDWTAVPLSLVPVEGHRYGPGITGLNTAMARPGAIVELVFTSVALAAPAADEASAKFQLRAVNNDAIYGWAIVNSHVAAGTNVIQIQRPSVYQSDVAYLNDGSLAFDLNGATIPYGLRVPAVPAGTVAQVTAQPGTGTTGFALNANNYLTYNGNVEGWWACPVSGTFDLFYGVNPDPANLPSTDCQGFELAAGPNTAKLIMFS</sequence>
<dbReference type="Pfam" id="PF25484">
    <property type="entry name" value="DUF7907"/>
    <property type="match status" value="1"/>
</dbReference>
<keyword evidence="3" id="KW-1185">Reference proteome</keyword>
<feature type="domain" description="DUF7907" evidence="1">
    <location>
        <begin position="90"/>
        <end position="225"/>
    </location>
</feature>
<dbReference type="InterPro" id="IPR057229">
    <property type="entry name" value="DUF7907"/>
</dbReference>
<evidence type="ECO:0000313" key="3">
    <source>
        <dbReference type="Proteomes" id="UP000319160"/>
    </source>
</evidence>
<protein>
    <recommendedName>
        <fullName evidence="1">DUF7907 domain-containing protein</fullName>
    </recommendedName>
</protein>
<organism evidence="2 3">
    <name type="scientific">Xylaria flabelliformis</name>
    <dbReference type="NCBI Taxonomy" id="2512241"/>
    <lineage>
        <taxon>Eukaryota</taxon>
        <taxon>Fungi</taxon>
        <taxon>Dikarya</taxon>
        <taxon>Ascomycota</taxon>
        <taxon>Pezizomycotina</taxon>
        <taxon>Sordariomycetes</taxon>
        <taxon>Xylariomycetidae</taxon>
        <taxon>Xylariales</taxon>
        <taxon>Xylariaceae</taxon>
        <taxon>Xylaria</taxon>
    </lineage>
</organism>
<comment type="caution">
    <text evidence="2">The sequence shown here is derived from an EMBL/GenBank/DDBJ whole genome shotgun (WGS) entry which is preliminary data.</text>
</comment>
<dbReference type="OrthoDB" id="4704396at2759"/>
<evidence type="ECO:0000313" key="2">
    <source>
        <dbReference type="EMBL" id="TRX90479.1"/>
    </source>
</evidence>
<proteinExistence type="predicted"/>